<evidence type="ECO:0000256" key="5">
    <source>
        <dbReference type="ARBA" id="ARBA00023274"/>
    </source>
</evidence>
<evidence type="ECO:0000256" key="3">
    <source>
        <dbReference type="ARBA" id="ARBA00022980"/>
    </source>
</evidence>
<reference evidence="7" key="1">
    <citation type="submission" date="2020-12" db="EMBL/GenBank/DDBJ databases">
        <authorList>
            <person name="Iha C."/>
        </authorList>
    </citation>
    <scope>NUCLEOTIDE SEQUENCE</scope>
</reference>
<comment type="caution">
    <text evidence="7">The sequence shown here is derived from an EMBL/GenBank/DDBJ whole genome shotgun (WGS) entry which is preliminary data.</text>
</comment>
<keyword evidence="5" id="KW-0687">Ribonucleoprotein</keyword>
<evidence type="ECO:0000256" key="6">
    <source>
        <dbReference type="ARBA" id="ARBA00035137"/>
    </source>
</evidence>
<proteinExistence type="inferred from homology"/>
<evidence type="ECO:0000256" key="1">
    <source>
        <dbReference type="ARBA" id="ARBA00004173"/>
    </source>
</evidence>
<keyword evidence="4" id="KW-0496">Mitochondrion</keyword>
<evidence type="ECO:0000256" key="4">
    <source>
        <dbReference type="ARBA" id="ARBA00023128"/>
    </source>
</evidence>
<comment type="subcellular location">
    <subcellularLocation>
        <location evidence="1">Mitochondrion</location>
    </subcellularLocation>
</comment>
<evidence type="ECO:0000313" key="7">
    <source>
        <dbReference type="EMBL" id="CAD7700904.1"/>
    </source>
</evidence>
<dbReference type="AlphaFoldDB" id="A0A8S1J3X2"/>
<evidence type="ECO:0000256" key="2">
    <source>
        <dbReference type="ARBA" id="ARBA00009864"/>
    </source>
</evidence>
<dbReference type="PANTHER" id="PTHR35693:SF1">
    <property type="entry name" value="EXPRESSED PROTEIN"/>
    <property type="match status" value="1"/>
</dbReference>
<dbReference type="EMBL" id="CAJHUC010001377">
    <property type="protein sequence ID" value="CAD7700904.1"/>
    <property type="molecule type" value="Genomic_DNA"/>
</dbReference>
<accession>A0A8S1J3X2</accession>
<sequence length="167" mass="19063">MHIHVHATYVPVSSQVAERRKRRRDGFVGQPYGSGGLNYVLMLCNRVPPAVPPKHRARPPRIDLPEDRLIRAYYRKYPMARTVPIDLNSFEPPIARKFAWRQMELMKDGMSQDEAFAKVEAEMGLQLEALSAQRGVKSVLGIVQYEEERILVEAMKAQKLRPVQPAG</sequence>
<dbReference type="PANTHER" id="PTHR35693">
    <property type="entry name" value="EXPRESSED PROTEIN"/>
    <property type="match status" value="1"/>
</dbReference>
<keyword evidence="8" id="KW-1185">Reference proteome</keyword>
<evidence type="ECO:0000313" key="8">
    <source>
        <dbReference type="Proteomes" id="UP000708148"/>
    </source>
</evidence>
<dbReference type="CDD" id="cd23701">
    <property type="entry name" value="At1g26750"/>
    <property type="match status" value="1"/>
</dbReference>
<dbReference type="Proteomes" id="UP000708148">
    <property type="component" value="Unassembled WGS sequence"/>
</dbReference>
<dbReference type="OrthoDB" id="510957at2759"/>
<protein>
    <recommendedName>
        <fullName evidence="6">Small ribosomal subunit protein mS23</fullName>
    </recommendedName>
</protein>
<name>A0A8S1J3X2_9CHLO</name>
<comment type="similarity">
    <text evidence="2">Belongs to the mitochondrion-specific ribosomal protein mS23 family.</text>
</comment>
<keyword evidence="3" id="KW-0689">Ribosomal protein</keyword>
<dbReference type="InterPro" id="IPR059242">
    <property type="entry name" value="mS23_dom"/>
</dbReference>
<organism evidence="7 8">
    <name type="scientific">Ostreobium quekettii</name>
    <dbReference type="NCBI Taxonomy" id="121088"/>
    <lineage>
        <taxon>Eukaryota</taxon>
        <taxon>Viridiplantae</taxon>
        <taxon>Chlorophyta</taxon>
        <taxon>core chlorophytes</taxon>
        <taxon>Ulvophyceae</taxon>
        <taxon>TCBD clade</taxon>
        <taxon>Bryopsidales</taxon>
        <taxon>Ostreobineae</taxon>
        <taxon>Ostreobiaceae</taxon>
        <taxon>Ostreobium</taxon>
    </lineage>
</organism>
<gene>
    <name evidence="7" type="ORF">OSTQU699_LOCUS6263</name>
</gene>